<dbReference type="AlphaFoldDB" id="A1WNW7"/>
<protein>
    <submittedName>
        <fullName evidence="1">Uncharacterized protein</fullName>
    </submittedName>
</protein>
<reference evidence="2" key="1">
    <citation type="submission" date="2006-12" db="EMBL/GenBank/DDBJ databases">
        <title>Complete sequence of chromosome 1 of Verminephrobacter eiseniae EF01-2.</title>
        <authorList>
            <person name="Copeland A."/>
            <person name="Lucas S."/>
            <person name="Lapidus A."/>
            <person name="Barry K."/>
            <person name="Detter J.C."/>
            <person name="Glavina del Rio T."/>
            <person name="Dalin E."/>
            <person name="Tice H."/>
            <person name="Pitluck S."/>
            <person name="Chertkov O."/>
            <person name="Brettin T."/>
            <person name="Bruce D."/>
            <person name="Han C."/>
            <person name="Tapia R."/>
            <person name="Gilna P."/>
            <person name="Schmutz J."/>
            <person name="Larimer F."/>
            <person name="Land M."/>
            <person name="Hauser L."/>
            <person name="Kyrpides N."/>
            <person name="Kim E."/>
            <person name="Stahl D."/>
            <person name="Richardson P."/>
        </authorList>
    </citation>
    <scope>NUCLEOTIDE SEQUENCE [LARGE SCALE GENOMIC DNA]</scope>
    <source>
        <strain evidence="2">EF01-2</strain>
    </source>
</reference>
<dbReference type="eggNOG" id="COG2373">
    <property type="taxonomic scope" value="Bacteria"/>
</dbReference>
<gene>
    <name evidence="1" type="ordered locus">Veis_3607</name>
</gene>
<name>A1WNW7_VEREI</name>
<dbReference type="Proteomes" id="UP000000374">
    <property type="component" value="Chromosome"/>
</dbReference>
<dbReference type="EMBL" id="CP000542">
    <property type="protein sequence ID" value="ABM59324.1"/>
    <property type="molecule type" value="Genomic_DNA"/>
</dbReference>
<proteinExistence type="predicted"/>
<dbReference type="InterPro" id="IPR053784">
    <property type="entry name" value="Choice_anch_U_dom"/>
</dbReference>
<organism evidence="1 2">
    <name type="scientific">Verminephrobacter eiseniae (strain EF01-2)</name>
    <dbReference type="NCBI Taxonomy" id="391735"/>
    <lineage>
        <taxon>Bacteria</taxon>
        <taxon>Pseudomonadati</taxon>
        <taxon>Pseudomonadota</taxon>
        <taxon>Betaproteobacteria</taxon>
        <taxon>Burkholderiales</taxon>
        <taxon>Comamonadaceae</taxon>
        <taxon>Verminephrobacter</taxon>
    </lineage>
</organism>
<accession>A1WNW7</accession>
<sequence>MAGSRDGKLIPDSNARITELVRSDAPANLPKGMEMPIGLTSFKVSLAEGRSTESFSLYVDPATGATGYWVKNSAGTWVNLASEPYGGKVSSEGGRMRLDFQIQDGGEYDADGLVNGSISAPGAVAKMPLSIVGQASDAHSFGFWY</sequence>
<dbReference type="NCBIfam" id="NF041766">
    <property type="entry name" value="choice_anch_U"/>
    <property type="match status" value="1"/>
</dbReference>
<keyword evidence="2" id="KW-1185">Reference proteome</keyword>
<dbReference type="KEGG" id="vei:Veis_3607"/>
<dbReference type="HOGENOM" id="CLU_1786093_0_0_4"/>
<evidence type="ECO:0000313" key="2">
    <source>
        <dbReference type="Proteomes" id="UP000000374"/>
    </source>
</evidence>
<evidence type="ECO:0000313" key="1">
    <source>
        <dbReference type="EMBL" id="ABM59324.1"/>
    </source>
</evidence>